<feature type="transmembrane region" description="Helical" evidence="5">
    <location>
        <begin position="42"/>
        <end position="62"/>
    </location>
</feature>
<evidence type="ECO:0000313" key="7">
    <source>
        <dbReference type="Proteomes" id="UP000620550"/>
    </source>
</evidence>
<keyword evidence="2 5" id="KW-0812">Transmembrane</keyword>
<proteinExistence type="inferred from homology"/>
<dbReference type="PANTHER" id="PTHR43701:SF2">
    <property type="entry name" value="MEMBRANE TRANSPORTER PROTEIN YJNA-RELATED"/>
    <property type="match status" value="1"/>
</dbReference>
<feature type="transmembrane region" description="Helical" evidence="5">
    <location>
        <begin position="149"/>
        <end position="175"/>
    </location>
</feature>
<dbReference type="EMBL" id="BNAF01000004">
    <property type="protein sequence ID" value="GHE32016.1"/>
    <property type="molecule type" value="Genomic_DNA"/>
</dbReference>
<feature type="transmembrane region" description="Helical" evidence="5">
    <location>
        <begin position="245"/>
        <end position="264"/>
    </location>
</feature>
<keyword evidence="3 5" id="KW-1133">Transmembrane helix</keyword>
<keyword evidence="5" id="KW-1003">Cell membrane</keyword>
<comment type="similarity">
    <text evidence="5">Belongs to the 4-toluene sulfonate uptake permease (TSUP) (TC 2.A.102) family.</text>
</comment>
<dbReference type="InterPro" id="IPR002781">
    <property type="entry name" value="TM_pro_TauE-like"/>
</dbReference>
<keyword evidence="7" id="KW-1185">Reference proteome</keyword>
<dbReference type="Proteomes" id="UP000620550">
    <property type="component" value="Unassembled WGS sequence"/>
</dbReference>
<gene>
    <name evidence="6" type="ORF">GCM10017764_13980</name>
</gene>
<sequence>MVTAAYVASILIGVSLGLIGGGGSMLTVPVLVYLFGLDAVSATAYSLFIVGTTSAVGSVSYFRRKLVDMKTAMLFGMPAVAAVFLTRTYILPGIPQEIFRYRSYFLTKDTLLLLLFAFLLIAAAYSMLKKEARPSEITVARSHVGWYRLLLQGFLIGTITGLIGAGGGFLLIPALVRLVKLPIKVAVGSSLVVIATNSLLGFLFSVPHLLVDWPFLLKVAAAAMVGIPIGTYLSTRLKSDRLKPAFGWMVLLVGVYILIHEIVCH</sequence>
<reference evidence="7" key="1">
    <citation type="journal article" date="2019" name="Int. J. Syst. Evol. Microbiol.">
        <title>The Global Catalogue of Microorganisms (GCM) 10K type strain sequencing project: providing services to taxonomists for standard genome sequencing and annotation.</title>
        <authorList>
            <consortium name="The Broad Institute Genomics Platform"/>
            <consortium name="The Broad Institute Genome Sequencing Center for Infectious Disease"/>
            <person name="Wu L."/>
            <person name="Ma J."/>
        </authorList>
    </citation>
    <scope>NUCLEOTIDE SEQUENCE [LARGE SCALE GENOMIC DNA]</scope>
    <source>
        <strain evidence="7">CGMCC 1.12966</strain>
    </source>
</reference>
<dbReference type="RefSeq" id="WP_189625920.1">
    <property type="nucleotide sequence ID" value="NZ_BNAF01000004.1"/>
</dbReference>
<evidence type="ECO:0000313" key="6">
    <source>
        <dbReference type="EMBL" id="GHE32016.1"/>
    </source>
</evidence>
<comment type="caution">
    <text evidence="6">The sequence shown here is derived from an EMBL/GenBank/DDBJ whole genome shotgun (WGS) entry which is preliminary data.</text>
</comment>
<comment type="subcellular location">
    <subcellularLocation>
        <location evidence="5">Cell membrane</location>
        <topology evidence="5">Multi-pass membrane protein</topology>
    </subcellularLocation>
    <subcellularLocation>
        <location evidence="1">Membrane</location>
        <topology evidence="1">Multi-pass membrane protein</topology>
    </subcellularLocation>
</comment>
<evidence type="ECO:0000256" key="3">
    <source>
        <dbReference type="ARBA" id="ARBA00022989"/>
    </source>
</evidence>
<evidence type="ECO:0000256" key="4">
    <source>
        <dbReference type="ARBA" id="ARBA00023136"/>
    </source>
</evidence>
<feature type="transmembrane region" description="Helical" evidence="5">
    <location>
        <begin position="7"/>
        <end position="36"/>
    </location>
</feature>
<protein>
    <recommendedName>
        <fullName evidence="5">Probable membrane transporter protein</fullName>
    </recommendedName>
</protein>
<dbReference type="InterPro" id="IPR051598">
    <property type="entry name" value="TSUP/Inactive_protease-like"/>
</dbReference>
<organism evidence="6 7">
    <name type="scientific">Sphingobacterium griseoflavum</name>
    <dbReference type="NCBI Taxonomy" id="1474952"/>
    <lineage>
        <taxon>Bacteria</taxon>
        <taxon>Pseudomonadati</taxon>
        <taxon>Bacteroidota</taxon>
        <taxon>Sphingobacteriia</taxon>
        <taxon>Sphingobacteriales</taxon>
        <taxon>Sphingobacteriaceae</taxon>
        <taxon>Sphingobacterium</taxon>
    </lineage>
</organism>
<evidence type="ECO:0000256" key="1">
    <source>
        <dbReference type="ARBA" id="ARBA00004141"/>
    </source>
</evidence>
<keyword evidence="4 5" id="KW-0472">Membrane</keyword>
<feature type="transmembrane region" description="Helical" evidence="5">
    <location>
        <begin position="181"/>
        <end position="203"/>
    </location>
</feature>
<feature type="transmembrane region" description="Helical" evidence="5">
    <location>
        <begin position="215"/>
        <end position="233"/>
    </location>
</feature>
<name>A0ABQ3HT42_9SPHI</name>
<dbReference type="Pfam" id="PF01925">
    <property type="entry name" value="TauE"/>
    <property type="match status" value="1"/>
</dbReference>
<evidence type="ECO:0000256" key="5">
    <source>
        <dbReference type="RuleBase" id="RU363041"/>
    </source>
</evidence>
<feature type="transmembrane region" description="Helical" evidence="5">
    <location>
        <begin position="74"/>
        <end position="91"/>
    </location>
</feature>
<dbReference type="PANTHER" id="PTHR43701">
    <property type="entry name" value="MEMBRANE TRANSPORTER PROTEIN MJ0441-RELATED"/>
    <property type="match status" value="1"/>
</dbReference>
<evidence type="ECO:0000256" key="2">
    <source>
        <dbReference type="ARBA" id="ARBA00022692"/>
    </source>
</evidence>
<feature type="transmembrane region" description="Helical" evidence="5">
    <location>
        <begin position="111"/>
        <end position="128"/>
    </location>
</feature>
<accession>A0ABQ3HT42</accession>